<dbReference type="RefSeq" id="WP_201349382.1">
    <property type="nucleotide sequence ID" value="NZ_AP014546.1"/>
</dbReference>
<evidence type="ECO:0000259" key="1">
    <source>
        <dbReference type="Pfam" id="PF00534"/>
    </source>
</evidence>
<sequence length="352" mass="39961">MKKVYFLANAYSPHVRQWLYKNKEINVDVDVLTIDVDGPVKPEANISYIGLPILRKFKLLQYIYAGLYLRCSRKYIGLLHAHNTSGYGLVAYLSGRDYYLTTYGSEIYSCDHKSALYYRVIKMILDKALRVSSTTQKMKCYLIEELKISQNKIFNFSLGVNDAFSKSTITEKKQFIIFSNRRIGELYNTDLIIDGFYEFVKKVPSANAKLILLEGDLDPKYAELIYNKVDSYGLGASVEFVKGFVAESELVECFNRSSCSISIPKSDQLSSSILESISAGVLPIVSQLSAYDILISSGVVSVVENSVVDSFEDVYDKFINNELDDFRVKLMNFSNNLNQDVKGDLKKFYSEN</sequence>
<protein>
    <submittedName>
        <fullName evidence="3">Glycosyl transferase family 1</fullName>
    </submittedName>
</protein>
<keyword evidence="4" id="KW-1185">Reference proteome</keyword>
<proteinExistence type="predicted"/>
<dbReference type="EMBL" id="AP014546">
    <property type="protein sequence ID" value="BBB28712.1"/>
    <property type="molecule type" value="Genomic_DNA"/>
</dbReference>
<organism evidence="3 4">
    <name type="scientific">Neptunomonas japonica JAMM 1380</name>
    <dbReference type="NCBI Taxonomy" id="1441457"/>
    <lineage>
        <taxon>Bacteria</taxon>
        <taxon>Pseudomonadati</taxon>
        <taxon>Pseudomonadota</taxon>
        <taxon>Gammaproteobacteria</taxon>
        <taxon>Oceanospirillales</taxon>
        <taxon>Oceanospirillaceae</taxon>
        <taxon>Neptunomonas</taxon>
    </lineage>
</organism>
<evidence type="ECO:0000313" key="3">
    <source>
        <dbReference type="EMBL" id="BBB28712.1"/>
    </source>
</evidence>
<dbReference type="Pfam" id="PF00534">
    <property type="entry name" value="Glycos_transf_1"/>
    <property type="match status" value="1"/>
</dbReference>
<dbReference type="AlphaFoldDB" id="A0A7R6SVH3"/>
<gene>
    <name evidence="3" type="ORF">NEJAP_0755</name>
</gene>
<feature type="domain" description="Glycosyltransferase subfamily 4-like N-terminal" evidence="2">
    <location>
        <begin position="3"/>
        <end position="134"/>
    </location>
</feature>
<dbReference type="Pfam" id="PF13477">
    <property type="entry name" value="Glyco_trans_4_2"/>
    <property type="match status" value="1"/>
</dbReference>
<dbReference type="SUPFAM" id="SSF53756">
    <property type="entry name" value="UDP-Glycosyltransferase/glycogen phosphorylase"/>
    <property type="match status" value="1"/>
</dbReference>
<reference evidence="3 4" key="1">
    <citation type="journal article" date="2008" name="Int. J. Syst. Evol. Microbiol.">
        <title>Neptunomonas japonica sp. nov., an Osedax japonicus symbiont-like bacterium isolated from sediment adjacent to sperm whale carcasses off Kagoshima, Japan.</title>
        <authorList>
            <person name="Miyazaki M."/>
            <person name="Nogi Y."/>
            <person name="Fujiwara Y."/>
            <person name="Kawato M."/>
            <person name="Kubokawa K."/>
            <person name="Horikoshi K."/>
        </authorList>
    </citation>
    <scope>NUCLEOTIDE SEQUENCE [LARGE SCALE GENOMIC DNA]</scope>
    <source>
        <strain evidence="3 4">JAMM 1380</strain>
    </source>
</reference>
<dbReference type="GO" id="GO:0016757">
    <property type="term" value="F:glycosyltransferase activity"/>
    <property type="evidence" value="ECO:0007669"/>
    <property type="project" value="InterPro"/>
</dbReference>
<dbReference type="KEGG" id="njp:NEJAP_0755"/>
<evidence type="ECO:0000313" key="4">
    <source>
        <dbReference type="Proteomes" id="UP000595332"/>
    </source>
</evidence>
<dbReference type="InterPro" id="IPR028098">
    <property type="entry name" value="Glyco_trans_4-like_N"/>
</dbReference>
<accession>A0A7R6SVH3</accession>
<keyword evidence="3" id="KW-0808">Transferase</keyword>
<evidence type="ECO:0000259" key="2">
    <source>
        <dbReference type="Pfam" id="PF13477"/>
    </source>
</evidence>
<dbReference type="Proteomes" id="UP000595332">
    <property type="component" value="Chromosome"/>
</dbReference>
<feature type="domain" description="Glycosyl transferase family 1" evidence="1">
    <location>
        <begin position="164"/>
        <end position="327"/>
    </location>
</feature>
<name>A0A7R6SVH3_9GAMM</name>
<dbReference type="InterPro" id="IPR001296">
    <property type="entry name" value="Glyco_trans_1"/>
</dbReference>
<dbReference type="Gene3D" id="3.40.50.2000">
    <property type="entry name" value="Glycogen Phosphorylase B"/>
    <property type="match status" value="2"/>
</dbReference>